<keyword evidence="3" id="KW-1185">Reference proteome</keyword>
<dbReference type="PANTHER" id="PTHR10974:SF75">
    <property type="entry name" value="SULFATASE DOMAIN-CONTAINING PROTEIN"/>
    <property type="match status" value="1"/>
</dbReference>
<reference evidence="3" key="1">
    <citation type="submission" date="2022-10" db="EMBL/GenBank/DDBJ databases">
        <title>Genome assembly of Pristionchus species.</title>
        <authorList>
            <person name="Yoshida K."/>
            <person name="Sommer R.J."/>
        </authorList>
    </citation>
    <scope>NUCLEOTIDE SEQUENCE [LARGE SCALE GENOMIC DNA]</scope>
    <source>
        <strain evidence="3">RS5460</strain>
    </source>
</reference>
<keyword evidence="1" id="KW-1133">Transmembrane helix</keyword>
<evidence type="ECO:0000256" key="1">
    <source>
        <dbReference type="SAM" id="Phobius"/>
    </source>
</evidence>
<dbReference type="GO" id="GO:0005615">
    <property type="term" value="C:extracellular space"/>
    <property type="evidence" value="ECO:0007669"/>
    <property type="project" value="TreeGrafter"/>
</dbReference>
<dbReference type="PANTHER" id="PTHR10974">
    <property type="entry name" value="FI08016P-RELATED"/>
    <property type="match status" value="1"/>
</dbReference>
<name>A0AAN4ZMT3_9BILA</name>
<protein>
    <submittedName>
        <fullName evidence="2">Uncharacterized protein</fullName>
    </submittedName>
</protein>
<dbReference type="AlphaFoldDB" id="A0AAN4ZMT3"/>
<dbReference type="InterPro" id="IPR004245">
    <property type="entry name" value="DUF229"/>
</dbReference>
<dbReference type="EMBL" id="BTRK01000003">
    <property type="protein sequence ID" value="GMR41383.1"/>
    <property type="molecule type" value="Genomic_DNA"/>
</dbReference>
<accession>A0AAN4ZMT3</accession>
<gene>
    <name evidence="2" type="ORF">PMAYCL1PPCAC_11578</name>
</gene>
<proteinExistence type="predicted"/>
<comment type="caution">
    <text evidence="2">The sequence shown here is derived from an EMBL/GenBank/DDBJ whole genome shotgun (WGS) entry which is preliminary data.</text>
</comment>
<feature type="transmembrane region" description="Helical" evidence="1">
    <location>
        <begin position="6"/>
        <end position="24"/>
    </location>
</feature>
<keyword evidence="1" id="KW-0812">Transmembrane</keyword>
<feature type="non-terminal residue" evidence="2">
    <location>
        <position position="252"/>
    </location>
</feature>
<dbReference type="Pfam" id="PF02995">
    <property type="entry name" value="DUF229"/>
    <property type="match status" value="1"/>
</dbReference>
<evidence type="ECO:0000313" key="2">
    <source>
        <dbReference type="EMBL" id="GMR41383.1"/>
    </source>
</evidence>
<keyword evidence="1" id="KW-0472">Membrane</keyword>
<evidence type="ECO:0000313" key="3">
    <source>
        <dbReference type="Proteomes" id="UP001328107"/>
    </source>
</evidence>
<dbReference type="Proteomes" id="UP001328107">
    <property type="component" value="Unassembled WGS sequence"/>
</dbReference>
<organism evidence="2 3">
    <name type="scientific">Pristionchus mayeri</name>
    <dbReference type="NCBI Taxonomy" id="1317129"/>
    <lineage>
        <taxon>Eukaryota</taxon>
        <taxon>Metazoa</taxon>
        <taxon>Ecdysozoa</taxon>
        <taxon>Nematoda</taxon>
        <taxon>Chromadorea</taxon>
        <taxon>Rhabditida</taxon>
        <taxon>Rhabditina</taxon>
        <taxon>Diplogasteromorpha</taxon>
        <taxon>Diplogasteroidea</taxon>
        <taxon>Neodiplogasteridae</taxon>
        <taxon>Pristionchus</taxon>
    </lineage>
</organism>
<sequence>MVYFIHIFMVAFLVIQTSRILLILDLDYDDLLYRLFSEPQSKFFNPKAIARISGVEGLNDTVFDECILRSNPTWTEEMRRLLNPAYDPLKNCDRSYRPWSSLDADGRILIRREFSDAECRARALLLKDDHSNAPGEWHAVKEKVVFENDIVEVDCTRGGKVVYKFIHSQIWSGEKRNFRISPPEQSEAINDNPPSVYIMIMDSFGASHAKRVFPKTLKFLKDEFQSIEMDHLNKVGENSRPNAFPFLFGKRV</sequence>